<proteinExistence type="predicted"/>
<accession>A0A512L8J6</accession>
<evidence type="ECO:0000313" key="3">
    <source>
        <dbReference type="EMBL" id="GEP30471.1"/>
    </source>
</evidence>
<name>A0A512L8J6_9PROT</name>
<dbReference type="Pfam" id="PF14559">
    <property type="entry name" value="TPR_19"/>
    <property type="match status" value="1"/>
</dbReference>
<dbReference type="Gene3D" id="1.25.40.10">
    <property type="entry name" value="Tetratricopeptide repeat domain"/>
    <property type="match status" value="1"/>
</dbReference>
<keyword evidence="4" id="KW-1185">Reference proteome</keyword>
<evidence type="ECO:0000256" key="1">
    <source>
        <dbReference type="SAM" id="MobiDB-lite"/>
    </source>
</evidence>
<keyword evidence="2" id="KW-0812">Transmembrane</keyword>
<keyword evidence="2" id="KW-0472">Membrane</keyword>
<gene>
    <name evidence="3" type="ORF">TPL01_16090</name>
</gene>
<dbReference type="RefSeq" id="WP_161984207.1">
    <property type="nucleotide sequence ID" value="NZ_AP021884.1"/>
</dbReference>
<feature type="region of interest" description="Disordered" evidence="1">
    <location>
        <begin position="72"/>
        <end position="116"/>
    </location>
</feature>
<keyword evidence="2" id="KW-1133">Transmembrane helix</keyword>
<comment type="caution">
    <text evidence="3">The sequence shown here is derived from an EMBL/GenBank/DDBJ whole genome shotgun (WGS) entry which is preliminary data.</text>
</comment>
<dbReference type="InterPro" id="IPR052943">
    <property type="entry name" value="TMTC_O-mannosyl-trnsfr"/>
</dbReference>
<dbReference type="Proteomes" id="UP000321337">
    <property type="component" value="Unassembled WGS sequence"/>
</dbReference>
<sequence>MSVINQMLQDLENRHSATGADASLSAQVKAVPKRSRVHPAWRAVLALVLVAGMLAWLLRPIPKVADAPPPGTIADAPVTQAKSSRDTQHLPPASVPAPPTQPFQLDSQARAAPQPAATQMLTPERRQLPEQQAVLPPTAAARLDPGKQQLAPVNAASSRSRADSGKPNPAAQTQQDTLPDGQAGSGVRAVPGSMAVTRQIKEITPQQRAENEYGKAVALLQQGRVTEASELLGNVLQLDPGNTAARQTLVGLLVAGRRYGEAERSLQDGLKLDPSQTGLAMILARLQVEQGDTRSGLKTLQHSLPYAAERPDYQAFLAALLQRAGRHKEAIEHYLQALRQVPGSGVWLMGLGISLQAENRLAEAQEAYTRARASNTLSPDLQAYVEQQLKQLKQHSIGDDL</sequence>
<dbReference type="AlphaFoldDB" id="A0A512L8J6"/>
<dbReference type="SMART" id="SM00028">
    <property type="entry name" value="TPR"/>
    <property type="match status" value="3"/>
</dbReference>
<dbReference type="EMBL" id="BKAD01000014">
    <property type="protein sequence ID" value="GEP30471.1"/>
    <property type="molecule type" value="Genomic_DNA"/>
</dbReference>
<dbReference type="SUPFAM" id="SSF48452">
    <property type="entry name" value="TPR-like"/>
    <property type="match status" value="1"/>
</dbReference>
<dbReference type="PANTHER" id="PTHR44809">
    <property type="match status" value="1"/>
</dbReference>
<protein>
    <submittedName>
        <fullName evidence="3">Uncharacterized protein</fullName>
    </submittedName>
</protein>
<organism evidence="3 4">
    <name type="scientific">Sulfuriferula plumbiphila</name>
    <dbReference type="NCBI Taxonomy" id="171865"/>
    <lineage>
        <taxon>Bacteria</taxon>
        <taxon>Pseudomonadati</taxon>
        <taxon>Pseudomonadota</taxon>
        <taxon>Betaproteobacteria</taxon>
        <taxon>Nitrosomonadales</taxon>
        <taxon>Sulfuricellaceae</taxon>
        <taxon>Sulfuriferula</taxon>
    </lineage>
</organism>
<dbReference type="PANTHER" id="PTHR44809:SF1">
    <property type="entry name" value="PROTEIN O-MANNOSYL-TRANSFERASE TMTC1"/>
    <property type="match status" value="1"/>
</dbReference>
<evidence type="ECO:0000313" key="4">
    <source>
        <dbReference type="Proteomes" id="UP000321337"/>
    </source>
</evidence>
<reference evidence="3 4" key="1">
    <citation type="submission" date="2019-07" db="EMBL/GenBank/DDBJ databases">
        <title>Whole genome shotgun sequence of Thiobacillus plumbophilus NBRC 107929.</title>
        <authorList>
            <person name="Hosoyama A."/>
            <person name="Uohara A."/>
            <person name="Ohji S."/>
            <person name="Ichikawa N."/>
        </authorList>
    </citation>
    <scope>NUCLEOTIDE SEQUENCE [LARGE SCALE GENOMIC DNA]</scope>
    <source>
        <strain evidence="3 4">NBRC 107929</strain>
    </source>
</reference>
<dbReference type="Pfam" id="PF13432">
    <property type="entry name" value="TPR_16"/>
    <property type="match status" value="1"/>
</dbReference>
<dbReference type="InterPro" id="IPR011990">
    <property type="entry name" value="TPR-like_helical_dom_sf"/>
</dbReference>
<dbReference type="InterPro" id="IPR019734">
    <property type="entry name" value="TPR_rpt"/>
</dbReference>
<evidence type="ECO:0000256" key="2">
    <source>
        <dbReference type="SAM" id="Phobius"/>
    </source>
</evidence>
<feature type="region of interest" description="Disordered" evidence="1">
    <location>
        <begin position="142"/>
        <end position="191"/>
    </location>
</feature>
<feature type="transmembrane region" description="Helical" evidence="2">
    <location>
        <begin position="39"/>
        <end position="58"/>
    </location>
</feature>